<gene>
    <name evidence="3" type="ordered locus">LILAB_33185</name>
</gene>
<dbReference type="EMBL" id="CP002830">
    <property type="protein sequence ID" value="AEI68518.1"/>
    <property type="molecule type" value="Genomic_DNA"/>
</dbReference>
<feature type="domain" description="Bacteriophage Mx8 p63 C-terminal" evidence="2">
    <location>
        <begin position="214"/>
        <end position="305"/>
    </location>
</feature>
<feature type="region of interest" description="Disordered" evidence="1">
    <location>
        <begin position="1"/>
        <end position="59"/>
    </location>
</feature>
<dbReference type="InterPro" id="IPR018874">
    <property type="entry name" value="Phage_Mx8_p63_C"/>
</dbReference>
<dbReference type="STRING" id="483219.LILAB_33185"/>
<evidence type="ECO:0000259" key="2">
    <source>
        <dbReference type="Pfam" id="PF10546"/>
    </source>
</evidence>
<protein>
    <recommendedName>
        <fullName evidence="2">Bacteriophage Mx8 p63 C-terminal domain-containing protein</fullName>
    </recommendedName>
</protein>
<dbReference type="HOGENOM" id="CLU_065522_1_0_7"/>
<reference evidence="3 4" key="1">
    <citation type="journal article" date="2011" name="J. Bacteriol.">
        <title>Genome sequence of the halotolerant marine bacterium Myxococcus fulvus HW-1.</title>
        <authorList>
            <person name="Li Z.F."/>
            <person name="Li X."/>
            <person name="Liu H."/>
            <person name="Liu X."/>
            <person name="Han K."/>
            <person name="Wu Z.H."/>
            <person name="Hu W."/>
            <person name="Li F.F."/>
            <person name="Li Y.Z."/>
        </authorList>
    </citation>
    <scope>NUCLEOTIDE SEQUENCE [LARGE SCALE GENOMIC DNA]</scope>
    <source>
        <strain evidence="4">ATCC BAA-855 / HW-1</strain>
    </source>
</reference>
<proteinExistence type="predicted"/>
<organism evidence="3 4">
    <name type="scientific">Myxococcus fulvus (strain ATCC BAA-855 / HW-1)</name>
    <dbReference type="NCBI Taxonomy" id="483219"/>
    <lineage>
        <taxon>Bacteria</taxon>
        <taxon>Pseudomonadati</taxon>
        <taxon>Myxococcota</taxon>
        <taxon>Myxococcia</taxon>
        <taxon>Myxococcales</taxon>
        <taxon>Cystobacterineae</taxon>
        <taxon>Myxococcaceae</taxon>
        <taxon>Myxococcus</taxon>
    </lineage>
</organism>
<name>F8CDM8_MYXFH</name>
<accession>F8CDM8</accession>
<evidence type="ECO:0000313" key="4">
    <source>
        <dbReference type="Proteomes" id="UP000000488"/>
    </source>
</evidence>
<dbReference type="Proteomes" id="UP000000488">
    <property type="component" value="Chromosome"/>
</dbReference>
<dbReference type="AlphaFoldDB" id="F8CDM8"/>
<evidence type="ECO:0000313" key="3">
    <source>
        <dbReference type="EMBL" id="AEI68518.1"/>
    </source>
</evidence>
<dbReference type="Pfam" id="PF10546">
    <property type="entry name" value="P63C"/>
    <property type="match status" value="1"/>
</dbReference>
<feature type="region of interest" description="Disordered" evidence="1">
    <location>
        <begin position="332"/>
        <end position="351"/>
    </location>
</feature>
<sequence length="351" mass="39112">MSDSERGGGREDSPLKKAASKGGKARARSMSPEERAEIARAAAERRWENHTPKGGKPLKATHAGILKVHELELPCYVLEDGRRVLSRSSMIATLGMSKGSSVAEGGDRLVNFLAGERIKPYVSENLNSMSSQTIRFRAPHGGPVALGCEATILADICDAVLEARRNGSLQKQQQHIAVQAEVLVRAFARVGIVALVDEATGYQAERERDELQRILEVYIAKGLLPWARRFPDDFFKQLFRLYNWPIRDDNKRPHPVAHFIKEYIYGRLPAGVLAELERRNPPAENGRRKHKHHQFLTVDTGHPHLDRQITTVSTLLAVSSDMTEFKRLLDRAQPAAGTPMDTALRKVGPQE</sequence>
<dbReference type="eggNOG" id="ENOG502ZB8K">
    <property type="taxonomic scope" value="Bacteria"/>
</dbReference>
<feature type="compositionally biased region" description="Basic and acidic residues" evidence="1">
    <location>
        <begin position="31"/>
        <end position="51"/>
    </location>
</feature>
<feature type="compositionally biased region" description="Basic and acidic residues" evidence="1">
    <location>
        <begin position="1"/>
        <end position="15"/>
    </location>
</feature>
<dbReference type="KEGG" id="mfu:LILAB_33185"/>
<evidence type="ECO:0000256" key="1">
    <source>
        <dbReference type="SAM" id="MobiDB-lite"/>
    </source>
</evidence>